<reference evidence="1" key="1">
    <citation type="journal article" date="2014" name="Front. Microbiol.">
        <title>High frequency of phylogenetically diverse reductive dehalogenase-homologous genes in deep subseafloor sedimentary metagenomes.</title>
        <authorList>
            <person name="Kawai M."/>
            <person name="Futagami T."/>
            <person name="Toyoda A."/>
            <person name="Takaki Y."/>
            <person name="Nishi S."/>
            <person name="Hori S."/>
            <person name="Arai W."/>
            <person name="Tsubouchi T."/>
            <person name="Morono Y."/>
            <person name="Uchiyama I."/>
            <person name="Ito T."/>
            <person name="Fujiyama A."/>
            <person name="Inagaki F."/>
            <person name="Takami H."/>
        </authorList>
    </citation>
    <scope>NUCLEOTIDE SEQUENCE</scope>
    <source>
        <strain evidence="1">Expedition CK06-06</strain>
    </source>
</reference>
<dbReference type="AntiFam" id="ANF00212">
    <property type="entry name" value="Shadow ORF (opposite kdsA)"/>
</dbReference>
<name>X1QI15_9ZZZZ</name>
<organism evidence="1">
    <name type="scientific">marine sediment metagenome</name>
    <dbReference type="NCBI Taxonomy" id="412755"/>
    <lineage>
        <taxon>unclassified sequences</taxon>
        <taxon>metagenomes</taxon>
        <taxon>ecological metagenomes</taxon>
    </lineage>
</organism>
<accession>X1QI15</accession>
<dbReference type="AlphaFoldDB" id="X1QI15"/>
<proteinExistence type="predicted"/>
<dbReference type="EMBL" id="BARV01030574">
    <property type="protein sequence ID" value="GAI42904.1"/>
    <property type="molecule type" value="Genomic_DNA"/>
</dbReference>
<sequence length="117" mass="12603">MKTVHNGANLPGLVGLMDIGHDPQTALNAYLSEDFQPLFQARAPKTGYAGTVGLVETRLEYNPDPGFFANFGKSPGDVKAPLETLDNSRAGDQKKTAAGLDPYITYCNCIIHCFLSL</sequence>
<evidence type="ECO:0000313" key="1">
    <source>
        <dbReference type="EMBL" id="GAI42904.1"/>
    </source>
</evidence>
<comment type="caution">
    <text evidence="1">The sequence shown here is derived from an EMBL/GenBank/DDBJ whole genome shotgun (WGS) entry which is preliminary data.</text>
</comment>
<protein>
    <submittedName>
        <fullName evidence="1">Uncharacterized protein</fullName>
    </submittedName>
</protein>
<gene>
    <name evidence="1" type="ORF">S06H3_48545</name>
</gene>